<dbReference type="SUPFAM" id="SSF52047">
    <property type="entry name" value="RNI-like"/>
    <property type="match status" value="1"/>
</dbReference>
<dbReference type="InterPro" id="IPR032675">
    <property type="entry name" value="LRR_dom_sf"/>
</dbReference>
<dbReference type="InterPro" id="IPR057207">
    <property type="entry name" value="FBXL15_LRR"/>
</dbReference>
<evidence type="ECO:0000259" key="3">
    <source>
        <dbReference type="Pfam" id="PF25372"/>
    </source>
</evidence>
<dbReference type="AlphaFoldDB" id="A0A2I1HLW7"/>
<dbReference type="VEuPathDB" id="FungiDB:FUN_023419"/>
<dbReference type="VEuPathDB" id="FungiDB:RhiirA1_542370"/>
<feature type="coiled-coil region" evidence="1">
    <location>
        <begin position="52"/>
        <end position="79"/>
    </location>
</feature>
<dbReference type="InterPro" id="IPR006553">
    <property type="entry name" value="Leu-rich_rpt_Cys-con_subtyp"/>
</dbReference>
<feature type="region of interest" description="Disordered" evidence="2">
    <location>
        <begin position="600"/>
        <end position="632"/>
    </location>
</feature>
<evidence type="ECO:0000313" key="5">
    <source>
        <dbReference type="Proteomes" id="UP000234323"/>
    </source>
</evidence>
<dbReference type="Pfam" id="PF13516">
    <property type="entry name" value="LRR_6"/>
    <property type="match status" value="1"/>
</dbReference>
<dbReference type="Pfam" id="PF25372">
    <property type="entry name" value="DUF7885"/>
    <property type="match status" value="1"/>
</dbReference>
<dbReference type="VEuPathDB" id="FungiDB:RhiirA1_504972"/>
<reference evidence="4 5" key="1">
    <citation type="submission" date="2015-10" db="EMBL/GenBank/DDBJ databases">
        <title>Genome analyses suggest a sexual origin of heterokaryosis in a supposedly ancient asexual fungus.</title>
        <authorList>
            <person name="Ropars J."/>
            <person name="Sedzielewska K."/>
            <person name="Noel J."/>
            <person name="Charron P."/>
            <person name="Farinelli L."/>
            <person name="Marton T."/>
            <person name="Kruger M."/>
            <person name="Pelin A."/>
            <person name="Brachmann A."/>
            <person name="Corradi N."/>
        </authorList>
    </citation>
    <scope>NUCLEOTIDE SEQUENCE [LARGE SCALE GENOMIC DNA]</scope>
    <source>
        <strain evidence="4 5">A4</strain>
    </source>
</reference>
<gene>
    <name evidence="4" type="ORF">RhiirA4_482994</name>
</gene>
<evidence type="ECO:0000313" key="4">
    <source>
        <dbReference type="EMBL" id="PKY59875.1"/>
    </source>
</evidence>
<feature type="domain" description="F-box/LRR-repeat protein 15-like leucin rich repeat" evidence="3">
    <location>
        <begin position="374"/>
        <end position="525"/>
    </location>
</feature>
<dbReference type="VEuPathDB" id="FungiDB:RhiirA1_479156"/>
<dbReference type="VEuPathDB" id="FungiDB:RhiirFUN_017977"/>
<evidence type="ECO:0000256" key="2">
    <source>
        <dbReference type="SAM" id="MobiDB-lite"/>
    </source>
</evidence>
<protein>
    <submittedName>
        <fullName evidence="4">RNI-like protein</fullName>
    </submittedName>
</protein>
<dbReference type="Proteomes" id="UP000234323">
    <property type="component" value="Unassembled WGS sequence"/>
</dbReference>
<keyword evidence="1" id="KW-0175">Coiled coil</keyword>
<organism evidence="4 5">
    <name type="scientific">Rhizophagus irregularis</name>
    <dbReference type="NCBI Taxonomy" id="588596"/>
    <lineage>
        <taxon>Eukaryota</taxon>
        <taxon>Fungi</taxon>
        <taxon>Fungi incertae sedis</taxon>
        <taxon>Mucoromycota</taxon>
        <taxon>Glomeromycotina</taxon>
        <taxon>Glomeromycetes</taxon>
        <taxon>Glomerales</taxon>
        <taxon>Glomeraceae</taxon>
        <taxon>Rhizophagus</taxon>
    </lineage>
</organism>
<dbReference type="VEuPathDB" id="FungiDB:RhiirFUN_012260"/>
<dbReference type="PANTHER" id="PTHR13318">
    <property type="entry name" value="PARTNER OF PAIRED, ISOFORM B-RELATED"/>
    <property type="match status" value="1"/>
</dbReference>
<dbReference type="VEuPathDB" id="FungiDB:FUN_001555"/>
<evidence type="ECO:0000256" key="1">
    <source>
        <dbReference type="SAM" id="Coils"/>
    </source>
</evidence>
<dbReference type="GO" id="GO:0031146">
    <property type="term" value="P:SCF-dependent proteasomal ubiquitin-dependent protein catabolic process"/>
    <property type="evidence" value="ECO:0007669"/>
    <property type="project" value="TreeGrafter"/>
</dbReference>
<dbReference type="InterPro" id="IPR001611">
    <property type="entry name" value="Leu-rich_rpt"/>
</dbReference>
<dbReference type="GO" id="GO:0019005">
    <property type="term" value="C:SCF ubiquitin ligase complex"/>
    <property type="evidence" value="ECO:0007669"/>
    <property type="project" value="TreeGrafter"/>
</dbReference>
<keyword evidence="5" id="KW-1185">Reference proteome</keyword>
<name>A0A2I1HLW7_9GLOM</name>
<proteinExistence type="predicted"/>
<dbReference type="SMART" id="SM00367">
    <property type="entry name" value="LRR_CC"/>
    <property type="match status" value="9"/>
</dbReference>
<dbReference type="EMBL" id="LLXI01003821">
    <property type="protein sequence ID" value="PKY59875.1"/>
    <property type="molecule type" value="Genomic_DNA"/>
</dbReference>
<dbReference type="Gene3D" id="3.80.10.10">
    <property type="entry name" value="Ribonuclease Inhibitor"/>
    <property type="match status" value="2"/>
</dbReference>
<comment type="caution">
    <text evidence="4">The sequence shown here is derived from an EMBL/GenBank/DDBJ whole genome shotgun (WGS) entry which is preliminary data.</text>
</comment>
<accession>A0A2I1HLW7</accession>
<sequence length="655" mass="75573">MVADQKYSSDISSEQEVIRYTEKLAQSLGLDEQNTRAYKALSGQIWALEKRLEDYHIKYVKLKRKVNLLEDELDDLDECVDRGAVVDLIHEIVSSLISKKGLKGDVHKDSYYSSESSEDSDSVEYLPERDLKNARNINNIWEREVNLEWSKRMNFLFGRIVQGNYTVKEYYSKLKECNLSKDYPEWLLKNLFLKGLSPENTFKVLLGELEIQHILFMVHTSIFNIQELLEQILYFLAIDKSLYPVLFVCQSWYRCAVPSLWKYIKLKGNDLKCYHYFPDDYTYQERDRTRLERFVKIMCEKHKPAYVSNVTHLEITYCHSLSDRKIKNIVDTFPNIIHLNFKESIGFGDRSLFIIAESYPNLRYLNLWDAEAITDKGLCAIVRSCRNLEHLNISYCRNITNESLFVIADNCHDLQEFHFAEARRITDKSICCILNSCPNLRKFDIAYSKGKTKDASTLMQRCLNIEYLDFAGVMAFYDDALIVAIIRASPNLRHLEIGGNDIGDEVTEALAHTCQKLEYLDLSGCTFISELSICNVIRSCPKIQHLSLGCCNITSTTIKEIARSRPNLKFLDLEGCRNISKEAMDQLNPNIHIENFDEDYCSDSESSSSETESEDEVAYNNDVPPPMITGTAETPNDFITAFNDYLRQVGGTLPI</sequence>